<dbReference type="EMBL" id="JAJKBJ010000005">
    <property type="protein sequence ID" value="MCL9683603.1"/>
    <property type="molecule type" value="Genomic_DNA"/>
</dbReference>
<dbReference type="Pfam" id="PF00023">
    <property type="entry name" value="Ank"/>
    <property type="match status" value="1"/>
</dbReference>
<organism evidence="5 6">
    <name type="scientific">Legionella maioricensis</name>
    <dbReference type="NCBI Taxonomy" id="2896528"/>
    <lineage>
        <taxon>Bacteria</taxon>
        <taxon>Pseudomonadati</taxon>
        <taxon>Pseudomonadota</taxon>
        <taxon>Gammaproteobacteria</taxon>
        <taxon>Legionellales</taxon>
        <taxon>Legionellaceae</taxon>
        <taxon>Legionella</taxon>
    </lineage>
</organism>
<keyword evidence="6" id="KW-1185">Reference proteome</keyword>
<dbReference type="PANTHER" id="PTHR24123">
    <property type="entry name" value="ANKYRIN REPEAT-CONTAINING"/>
    <property type="match status" value="1"/>
</dbReference>
<dbReference type="SMART" id="SM00248">
    <property type="entry name" value="ANK"/>
    <property type="match status" value="8"/>
</dbReference>
<dbReference type="Pfam" id="PF12796">
    <property type="entry name" value="Ank_2"/>
    <property type="match status" value="2"/>
</dbReference>
<proteinExistence type="predicted"/>
<dbReference type="InterPro" id="IPR036770">
    <property type="entry name" value="Ankyrin_rpt-contain_sf"/>
</dbReference>
<sequence length="1134" mass="128532">MKSKLTAVHTVHSVEDYKNFLSGSNAPPPLSVEVISFRSALEKMLMDDTSDLTQYLQRLSEEDKVLLIMGLLKNDHDLLNKVLSPMFLSEPDTLSKLQDIVKHGELDGDGQWLNNTCLALIKRLLENDEGEQLPKAYCQQIMTLAMKKIPDTLIDLPSKLALFVAIIPGSENLRLAYKEIPNPLKENKFPGDIKPGEFLFAIHAPDLDKSEYLFLVLALLQKHALKNEHIKLQLSLCRQLYMETHYEEAIKLITDLCKEYQNEIGGEECAAIFDVQTKLLEISIDKNYSRRFFENRVALLYRGQGIGQDVIEGINRIAIEFFGHKTQPASSPEEAQALILNLADLETEEITEKELQLKQNSTEWENRGYFRRRGFISEYQRALGEKSEIVMTRNMGVMRSSQPNFPDELSEHSVENKGPDINRTSENSYAFRRARSAYIASISGHGFTAAALLLVYLERNPSCTTNNQDINHFLKLYASVYVSHSFHSLLEVMDVFTQPHIKKMFADYGVTIDTQWPDFILEQAFKDTQEYTKKLCKQRIVREQLNSRLSVTVEEGNLSEMESLLEQYHEPNTISPQGLTPLILALKRGEQAIVKKLIEAGADPTQSMFIAIKEQDGELVKALLQYPIDISSSFEGYNLLEYSHQYGNEEIIEEMYLFLQFREDICKKRIARIKEDPSNTGRQQAIESLKKFEVDISEEIEPLILFEKRLKEFLFLDSIPLPLSKEQAEQEIEGRPLLFVAIDNARDDLVEAALEAGADPDVRLENGYTPLCIAVENNSCELMKRLISAGAGVGQDSEYCNSPLAIAVINGHKKAAKILIDAGAEPNGVTIEGINLITLAIQNRDVAMVNLLLKKGASLSQQDKNIMLLNALYDNNEDDLQFLLSIGASPDSQDSGEPALCIAASQGFAGAAEALLKYGANPDAYRYYDEERQNLNALQLAIKKGYPAIVVTLLEHGANLAYRDVKELTMVQLAREHHHPLIAQIIEEFQAQKISMLHEQINNINEEPANPNRQVALIALKEFADEIAQKSELWEFLQLRIQLFTELDDQYKRFLKLLTENKIQTSKIEEVKNYFEQEFTNFKENKNILSAPQRAEKTINQAIFQANLRLFEQKEKKPDSSPSDPGIKNDPSKI</sequence>
<evidence type="ECO:0000256" key="3">
    <source>
        <dbReference type="PROSITE-ProRule" id="PRU00023"/>
    </source>
</evidence>
<comment type="caution">
    <text evidence="5">The sequence shown here is derived from an EMBL/GenBank/DDBJ whole genome shotgun (WGS) entry which is preliminary data.</text>
</comment>
<dbReference type="PROSITE" id="PS50297">
    <property type="entry name" value="ANK_REP_REGION"/>
    <property type="match status" value="3"/>
</dbReference>
<feature type="repeat" description="ANK" evidence="3">
    <location>
        <begin position="799"/>
        <end position="831"/>
    </location>
</feature>
<dbReference type="Gene3D" id="1.25.40.20">
    <property type="entry name" value="Ankyrin repeat-containing domain"/>
    <property type="match status" value="2"/>
</dbReference>
<dbReference type="RefSeq" id="WP_250421792.1">
    <property type="nucleotide sequence ID" value="NZ_JAJKBJ010000005.1"/>
</dbReference>
<evidence type="ECO:0000256" key="2">
    <source>
        <dbReference type="ARBA" id="ARBA00023043"/>
    </source>
</evidence>
<dbReference type="PANTHER" id="PTHR24123:SF33">
    <property type="entry name" value="PROTEIN HOS4"/>
    <property type="match status" value="1"/>
</dbReference>
<dbReference type="AlphaFoldDB" id="A0A9X2ICC0"/>
<feature type="repeat" description="ANK" evidence="3">
    <location>
        <begin position="933"/>
        <end position="965"/>
    </location>
</feature>
<feature type="region of interest" description="Disordered" evidence="4">
    <location>
        <begin position="1114"/>
        <end position="1134"/>
    </location>
</feature>
<gene>
    <name evidence="5" type="ORF">LOX96_05825</name>
</gene>
<protein>
    <submittedName>
        <fullName evidence="5">Ankyrin repeat domain-containing protein</fullName>
    </submittedName>
</protein>
<dbReference type="Proteomes" id="UP001139721">
    <property type="component" value="Unassembled WGS sequence"/>
</dbReference>
<name>A0A9X2ICC0_9GAMM</name>
<feature type="region of interest" description="Disordered" evidence="4">
    <location>
        <begin position="402"/>
        <end position="421"/>
    </location>
</feature>
<feature type="compositionally biased region" description="Basic and acidic residues" evidence="4">
    <location>
        <begin position="409"/>
        <end position="420"/>
    </location>
</feature>
<feature type="repeat" description="ANK" evidence="3">
    <location>
        <begin position="832"/>
        <end position="864"/>
    </location>
</feature>
<dbReference type="PROSITE" id="PS50088">
    <property type="entry name" value="ANK_REPEAT"/>
    <property type="match status" value="5"/>
</dbReference>
<feature type="repeat" description="ANK" evidence="3">
    <location>
        <begin position="766"/>
        <end position="798"/>
    </location>
</feature>
<dbReference type="InterPro" id="IPR002110">
    <property type="entry name" value="Ankyrin_rpt"/>
</dbReference>
<evidence type="ECO:0000313" key="5">
    <source>
        <dbReference type="EMBL" id="MCL9683603.1"/>
    </source>
</evidence>
<reference evidence="5" key="1">
    <citation type="submission" date="2021-11" db="EMBL/GenBank/DDBJ databases">
        <title>Legionella maioricencis sp. nov., a new species isolated from hot water samples in Mallorca.</title>
        <authorList>
            <person name="Crespi S."/>
            <person name="Drasar V."/>
            <person name="Salva-Serra F."/>
            <person name="Jaen-Luchoro D."/>
            <person name="Pineiro-Iglesias B."/>
            <person name="Aliaga F."/>
            <person name="Fernandez-Juarez V."/>
            <person name="Coll G."/>
            <person name="Moore E.R.B."/>
            <person name="Bennasar-Figueras A."/>
        </authorList>
    </citation>
    <scope>NUCLEOTIDE SEQUENCE</scope>
    <source>
        <strain evidence="5">HCPI-6</strain>
    </source>
</reference>
<keyword evidence="2 3" id="KW-0040">ANK repeat</keyword>
<dbReference type="SUPFAM" id="SSF48403">
    <property type="entry name" value="Ankyrin repeat"/>
    <property type="match status" value="2"/>
</dbReference>
<dbReference type="InterPro" id="IPR051165">
    <property type="entry name" value="Multifunctional_ANK_Repeat"/>
</dbReference>
<keyword evidence="1" id="KW-0677">Repeat</keyword>
<accession>A0A9X2ICC0</accession>
<evidence type="ECO:0000256" key="1">
    <source>
        <dbReference type="ARBA" id="ARBA00022737"/>
    </source>
</evidence>
<evidence type="ECO:0000313" key="6">
    <source>
        <dbReference type="Proteomes" id="UP001139721"/>
    </source>
</evidence>
<evidence type="ECO:0000256" key="4">
    <source>
        <dbReference type="SAM" id="MobiDB-lite"/>
    </source>
</evidence>
<feature type="repeat" description="ANK" evidence="3">
    <location>
        <begin position="577"/>
        <end position="603"/>
    </location>
</feature>